<dbReference type="AlphaFoldDB" id="A0AAN8UUN7"/>
<sequence length="114" mass="12197">MATSNPSTLALMLVVGIMILFGGRNQVFADCEGDVQNLIAKCKSFVLKPGPKVKPSEDCCSVVKKVDVPCVCKYVTPPIELIVSMEKVVYVARTCGVQVPPGMKCGSYMVPPMA</sequence>
<dbReference type="SUPFAM" id="SSF47699">
    <property type="entry name" value="Bifunctional inhibitor/lipid-transfer protein/seed storage 2S albumin"/>
    <property type="match status" value="1"/>
</dbReference>
<dbReference type="PANTHER" id="PTHR33286">
    <property type="entry name" value="BIFUNCTIONAL INHIBITOR/LIPID-TRANSFER PROTEIN/SEED STORAGE 2S ALBUMIN SUPERFAMILY PROTEIN"/>
    <property type="match status" value="1"/>
</dbReference>
<dbReference type="Gene3D" id="1.10.110.10">
    <property type="entry name" value="Plant lipid-transfer and hydrophobic proteins"/>
    <property type="match status" value="1"/>
</dbReference>
<evidence type="ECO:0000256" key="1">
    <source>
        <dbReference type="SAM" id="SignalP"/>
    </source>
</evidence>
<keyword evidence="1" id="KW-0732">Signal</keyword>
<accession>A0AAN8UUN7</accession>
<evidence type="ECO:0000313" key="4">
    <source>
        <dbReference type="Proteomes" id="UP001370490"/>
    </source>
</evidence>
<gene>
    <name evidence="3" type="ORF">RJ641_011757</name>
</gene>
<dbReference type="SMART" id="SM00499">
    <property type="entry name" value="AAI"/>
    <property type="match status" value="1"/>
</dbReference>
<evidence type="ECO:0000313" key="3">
    <source>
        <dbReference type="EMBL" id="KAK6923453.1"/>
    </source>
</evidence>
<dbReference type="InterPro" id="IPR044741">
    <property type="entry name" value="NsLTP-like"/>
</dbReference>
<comment type="caution">
    <text evidence="3">The sequence shown here is derived from an EMBL/GenBank/DDBJ whole genome shotgun (WGS) entry which is preliminary data.</text>
</comment>
<dbReference type="Proteomes" id="UP001370490">
    <property type="component" value="Unassembled WGS sequence"/>
</dbReference>
<name>A0AAN8UUN7_9MAGN</name>
<dbReference type="CDD" id="cd04660">
    <property type="entry name" value="nsLTP_like"/>
    <property type="match status" value="1"/>
</dbReference>
<reference evidence="3 4" key="1">
    <citation type="submission" date="2023-12" db="EMBL/GenBank/DDBJ databases">
        <title>A high-quality genome assembly for Dillenia turbinata (Dilleniales).</title>
        <authorList>
            <person name="Chanderbali A."/>
        </authorList>
    </citation>
    <scope>NUCLEOTIDE SEQUENCE [LARGE SCALE GENOMIC DNA]</scope>
    <source>
        <strain evidence="3">LSX21</strain>
        <tissue evidence="3">Leaf</tissue>
    </source>
</reference>
<evidence type="ECO:0000259" key="2">
    <source>
        <dbReference type="SMART" id="SM00499"/>
    </source>
</evidence>
<dbReference type="InterPro" id="IPR016140">
    <property type="entry name" value="Bifunc_inhib/LTP/seed_store"/>
</dbReference>
<dbReference type="PANTHER" id="PTHR33286:SF1">
    <property type="entry name" value="OS01G0800600 PROTEIN"/>
    <property type="match status" value="1"/>
</dbReference>
<keyword evidence="4" id="KW-1185">Reference proteome</keyword>
<feature type="domain" description="Bifunctional inhibitor/plant lipid transfer protein/seed storage helical" evidence="2">
    <location>
        <begin position="31"/>
        <end position="105"/>
    </location>
</feature>
<dbReference type="InterPro" id="IPR036312">
    <property type="entry name" value="Bifun_inhib/LTP/seed_sf"/>
</dbReference>
<organism evidence="3 4">
    <name type="scientific">Dillenia turbinata</name>
    <dbReference type="NCBI Taxonomy" id="194707"/>
    <lineage>
        <taxon>Eukaryota</taxon>
        <taxon>Viridiplantae</taxon>
        <taxon>Streptophyta</taxon>
        <taxon>Embryophyta</taxon>
        <taxon>Tracheophyta</taxon>
        <taxon>Spermatophyta</taxon>
        <taxon>Magnoliopsida</taxon>
        <taxon>eudicotyledons</taxon>
        <taxon>Gunneridae</taxon>
        <taxon>Pentapetalae</taxon>
        <taxon>Dilleniales</taxon>
        <taxon>Dilleniaceae</taxon>
        <taxon>Dillenia</taxon>
    </lineage>
</organism>
<protein>
    <submittedName>
        <fullName evidence="3">Bifunctional inhibitor/plant lipid transfer protein/seed storage helical domain</fullName>
    </submittedName>
</protein>
<feature type="signal peptide" evidence="1">
    <location>
        <begin position="1"/>
        <end position="29"/>
    </location>
</feature>
<dbReference type="EMBL" id="JBAMMX010000018">
    <property type="protein sequence ID" value="KAK6923453.1"/>
    <property type="molecule type" value="Genomic_DNA"/>
</dbReference>
<proteinExistence type="predicted"/>
<dbReference type="Pfam" id="PF14368">
    <property type="entry name" value="LTP_2"/>
    <property type="match status" value="1"/>
</dbReference>
<feature type="chain" id="PRO_5043009206" evidence="1">
    <location>
        <begin position="30"/>
        <end position="114"/>
    </location>
</feature>